<dbReference type="SUPFAM" id="SSF82861">
    <property type="entry name" value="Mechanosensitive channel protein MscS (YggB), transmembrane region"/>
    <property type="match status" value="1"/>
</dbReference>
<evidence type="ECO:0000256" key="5">
    <source>
        <dbReference type="ARBA" id="ARBA00022989"/>
    </source>
</evidence>
<keyword evidence="3" id="KW-1003">Cell membrane</keyword>
<comment type="subcellular location">
    <subcellularLocation>
        <location evidence="1">Cell membrane</location>
        <topology evidence="1">Multi-pass membrane protein</topology>
    </subcellularLocation>
</comment>
<feature type="transmembrane region" description="Helical" evidence="8">
    <location>
        <begin position="20"/>
        <end position="42"/>
    </location>
</feature>
<feature type="transmembrane region" description="Helical" evidence="8">
    <location>
        <begin position="87"/>
        <end position="106"/>
    </location>
</feature>
<reference evidence="12" key="1">
    <citation type="submission" date="2021-11" db="EMBL/GenBank/DDBJ databases">
        <title>BS-T2-15 a new species belonging to the Comamonadaceae family isolated from the soil of a French oak forest.</title>
        <authorList>
            <person name="Mieszkin S."/>
            <person name="Alain K."/>
        </authorList>
    </citation>
    <scope>NUCLEOTIDE SEQUENCE</scope>
    <source>
        <strain evidence="12">BS-T2-15</strain>
    </source>
</reference>
<dbReference type="InterPro" id="IPR052702">
    <property type="entry name" value="MscS-like_channel"/>
</dbReference>
<dbReference type="Gene3D" id="2.30.30.60">
    <property type="match status" value="1"/>
</dbReference>
<feature type="domain" description="Mechanosensitive ion channel transmembrane helices 2/3" evidence="11">
    <location>
        <begin position="208"/>
        <end position="249"/>
    </location>
</feature>
<dbReference type="Pfam" id="PF00924">
    <property type="entry name" value="MS_channel_2nd"/>
    <property type="match status" value="1"/>
</dbReference>
<organism evidence="12 13">
    <name type="scientific">Scleromatobacter humisilvae</name>
    <dbReference type="NCBI Taxonomy" id="2897159"/>
    <lineage>
        <taxon>Bacteria</taxon>
        <taxon>Pseudomonadati</taxon>
        <taxon>Pseudomonadota</taxon>
        <taxon>Betaproteobacteria</taxon>
        <taxon>Burkholderiales</taxon>
        <taxon>Sphaerotilaceae</taxon>
        <taxon>Scleromatobacter</taxon>
    </lineage>
</organism>
<comment type="caution">
    <text evidence="12">The sequence shown here is derived from an EMBL/GenBank/DDBJ whole genome shotgun (WGS) entry which is preliminary data.</text>
</comment>
<dbReference type="RefSeq" id="WP_275685186.1">
    <property type="nucleotide sequence ID" value="NZ_JAJLJH010000012.1"/>
</dbReference>
<dbReference type="InterPro" id="IPR011066">
    <property type="entry name" value="MscS_channel_C_sf"/>
</dbReference>
<dbReference type="AlphaFoldDB" id="A0A9X1YM70"/>
<feature type="transmembrane region" description="Helical" evidence="8">
    <location>
        <begin position="166"/>
        <end position="187"/>
    </location>
</feature>
<dbReference type="SUPFAM" id="SSF82689">
    <property type="entry name" value="Mechanosensitive channel protein MscS (YggB), C-terminal domain"/>
    <property type="match status" value="1"/>
</dbReference>
<name>A0A9X1YM70_9BURK</name>
<dbReference type="GO" id="GO:0008381">
    <property type="term" value="F:mechanosensitive monoatomic ion channel activity"/>
    <property type="evidence" value="ECO:0007669"/>
    <property type="project" value="UniProtKB-ARBA"/>
</dbReference>
<dbReference type="GO" id="GO:0005886">
    <property type="term" value="C:plasma membrane"/>
    <property type="evidence" value="ECO:0007669"/>
    <property type="project" value="UniProtKB-SubCell"/>
</dbReference>
<keyword evidence="13" id="KW-1185">Reference proteome</keyword>
<feature type="domain" description="Mechanosensitive ion channel MscS" evidence="9">
    <location>
        <begin position="251"/>
        <end position="313"/>
    </location>
</feature>
<keyword evidence="5 8" id="KW-1133">Transmembrane helix</keyword>
<sequence>MENWFSPELMALIREAEQPYAYIALLMIAAAFPIAWAIPRLLRGPQPRHGSIVFGGRIFDGVLFPALWLGLVWLARAFCVHRHLPLAVFKVAVPILLSLLVIRLTVRVMRVAFPKSELVRAVEKTVSWLAWGGVVLWITGVLPSFVDALDDVHWKMGSGTMSLATILEGIIVAGVVLMVTLWISSAIESKMLKGATGQRLSWRKAASNLVRAALVFIGLLLALSAVGIDLTALSVLGGALGVGLGLGLQKLAANYVSGFVMLAEGALRIGDTVKVDGFEGLISDITTRYTVLRALNGREAIVPNEMMVTQRVESSTLADSRMALSTVVQVGYDTDIDALVPQILDILPGIARVIAEPKPGVQLSAFASDGLELTVSFWIADPENGTGSVKSDVNMALLRLFNANSIEIPFPQRVLRVVPAQGGSADQGVVPGSQSSPVAVTSSPPAASAAELQDVPASGGQPPGLFEPGGPGGA</sequence>
<keyword evidence="4 8" id="KW-0812">Transmembrane</keyword>
<evidence type="ECO:0000256" key="1">
    <source>
        <dbReference type="ARBA" id="ARBA00004651"/>
    </source>
</evidence>
<evidence type="ECO:0000313" key="12">
    <source>
        <dbReference type="EMBL" id="MCK9689139.1"/>
    </source>
</evidence>
<dbReference type="InterPro" id="IPR049142">
    <property type="entry name" value="MS_channel_1st"/>
</dbReference>
<evidence type="ECO:0000259" key="9">
    <source>
        <dbReference type="Pfam" id="PF00924"/>
    </source>
</evidence>
<comment type="similarity">
    <text evidence="2">Belongs to the MscS (TC 1.A.23) family.</text>
</comment>
<feature type="transmembrane region" description="Helical" evidence="8">
    <location>
        <begin position="54"/>
        <end position="75"/>
    </location>
</feature>
<evidence type="ECO:0000259" key="11">
    <source>
        <dbReference type="Pfam" id="PF21088"/>
    </source>
</evidence>
<evidence type="ECO:0000259" key="10">
    <source>
        <dbReference type="Pfam" id="PF21082"/>
    </source>
</evidence>
<feature type="compositionally biased region" description="Low complexity" evidence="7">
    <location>
        <begin position="435"/>
        <end position="450"/>
    </location>
</feature>
<evidence type="ECO:0000256" key="3">
    <source>
        <dbReference type="ARBA" id="ARBA00022475"/>
    </source>
</evidence>
<feature type="transmembrane region" description="Helical" evidence="8">
    <location>
        <begin position="208"/>
        <end position="226"/>
    </location>
</feature>
<gene>
    <name evidence="12" type="ORF">LPC04_25770</name>
</gene>
<dbReference type="EMBL" id="JAJLJH010000012">
    <property type="protein sequence ID" value="MCK9689139.1"/>
    <property type="molecule type" value="Genomic_DNA"/>
</dbReference>
<feature type="domain" description="Mechanosensitive ion channel MscS C-terminal" evidence="10">
    <location>
        <begin position="326"/>
        <end position="408"/>
    </location>
</feature>
<dbReference type="InterPro" id="IPR006685">
    <property type="entry name" value="MscS_channel_2nd"/>
</dbReference>
<dbReference type="PANTHER" id="PTHR30347:SF1">
    <property type="entry name" value="MECHANOSENSITIVE CHANNEL MSCK"/>
    <property type="match status" value="1"/>
</dbReference>
<evidence type="ECO:0000256" key="2">
    <source>
        <dbReference type="ARBA" id="ARBA00008017"/>
    </source>
</evidence>
<dbReference type="Pfam" id="PF21088">
    <property type="entry name" value="MS_channel_1st"/>
    <property type="match status" value="1"/>
</dbReference>
<evidence type="ECO:0000256" key="8">
    <source>
        <dbReference type="SAM" id="Phobius"/>
    </source>
</evidence>
<evidence type="ECO:0000256" key="4">
    <source>
        <dbReference type="ARBA" id="ARBA00022692"/>
    </source>
</evidence>
<proteinExistence type="inferred from homology"/>
<dbReference type="InterPro" id="IPR049278">
    <property type="entry name" value="MS_channel_C"/>
</dbReference>
<evidence type="ECO:0000256" key="7">
    <source>
        <dbReference type="SAM" id="MobiDB-lite"/>
    </source>
</evidence>
<dbReference type="InterPro" id="IPR010920">
    <property type="entry name" value="LSM_dom_sf"/>
</dbReference>
<evidence type="ECO:0000256" key="6">
    <source>
        <dbReference type="ARBA" id="ARBA00023136"/>
    </source>
</evidence>
<dbReference type="SUPFAM" id="SSF50182">
    <property type="entry name" value="Sm-like ribonucleoproteins"/>
    <property type="match status" value="1"/>
</dbReference>
<dbReference type="Proteomes" id="UP001139353">
    <property type="component" value="Unassembled WGS sequence"/>
</dbReference>
<dbReference type="InterPro" id="IPR011014">
    <property type="entry name" value="MscS_channel_TM-2"/>
</dbReference>
<feature type="region of interest" description="Disordered" evidence="7">
    <location>
        <begin position="425"/>
        <end position="474"/>
    </location>
</feature>
<feature type="transmembrane region" description="Helical" evidence="8">
    <location>
        <begin position="126"/>
        <end position="146"/>
    </location>
</feature>
<dbReference type="PANTHER" id="PTHR30347">
    <property type="entry name" value="POTASSIUM CHANNEL RELATED"/>
    <property type="match status" value="1"/>
</dbReference>
<accession>A0A9X1YM70</accession>
<protein>
    <submittedName>
        <fullName evidence="12">Mechanosensitive ion channel</fullName>
    </submittedName>
</protein>
<dbReference type="Gene3D" id="1.10.287.1260">
    <property type="match status" value="1"/>
</dbReference>
<dbReference type="Gene3D" id="3.30.70.100">
    <property type="match status" value="1"/>
</dbReference>
<dbReference type="InterPro" id="IPR023408">
    <property type="entry name" value="MscS_beta-dom_sf"/>
</dbReference>
<evidence type="ECO:0000313" key="13">
    <source>
        <dbReference type="Proteomes" id="UP001139353"/>
    </source>
</evidence>
<dbReference type="Pfam" id="PF21082">
    <property type="entry name" value="MS_channel_3rd"/>
    <property type="match status" value="1"/>
</dbReference>
<keyword evidence="6 8" id="KW-0472">Membrane</keyword>